<dbReference type="Pfam" id="PF13499">
    <property type="entry name" value="EF-hand_7"/>
    <property type="match status" value="1"/>
</dbReference>
<dbReference type="InterPro" id="IPR008271">
    <property type="entry name" value="Ser/Thr_kinase_AS"/>
</dbReference>
<dbReference type="PROSITE" id="PS50011">
    <property type="entry name" value="PROTEIN_KINASE_DOM"/>
    <property type="match status" value="1"/>
</dbReference>
<evidence type="ECO:0000259" key="10">
    <source>
        <dbReference type="PROSITE" id="PS50222"/>
    </source>
</evidence>
<evidence type="ECO:0000313" key="11">
    <source>
        <dbReference type="EMBL" id="CAB9519881.1"/>
    </source>
</evidence>
<feature type="domain" description="EF-hand" evidence="10">
    <location>
        <begin position="478"/>
        <end position="513"/>
    </location>
</feature>
<evidence type="ECO:0000256" key="2">
    <source>
        <dbReference type="ARBA" id="ARBA00022527"/>
    </source>
</evidence>
<evidence type="ECO:0000256" key="4">
    <source>
        <dbReference type="ARBA" id="ARBA00022741"/>
    </source>
</evidence>
<feature type="compositionally biased region" description="Polar residues" evidence="8">
    <location>
        <begin position="26"/>
        <end position="38"/>
    </location>
</feature>
<dbReference type="InterPro" id="IPR050205">
    <property type="entry name" value="CDPK_Ser/Thr_kinases"/>
</dbReference>
<gene>
    <name evidence="11" type="ORF">SEMRO_1055_G236040.1</name>
</gene>
<evidence type="ECO:0000313" key="12">
    <source>
        <dbReference type="Proteomes" id="UP001153069"/>
    </source>
</evidence>
<evidence type="ECO:0000256" key="6">
    <source>
        <dbReference type="ARBA" id="ARBA00022840"/>
    </source>
</evidence>
<dbReference type="EMBL" id="CAICTM010001053">
    <property type="protein sequence ID" value="CAB9519881.1"/>
    <property type="molecule type" value="Genomic_DNA"/>
</dbReference>
<dbReference type="SMART" id="SM00220">
    <property type="entry name" value="S_TKc"/>
    <property type="match status" value="1"/>
</dbReference>
<name>A0A9N8HN53_9STRA</name>
<comment type="cofactor">
    <cofactor evidence="1">
        <name>Mg(2+)</name>
        <dbReference type="ChEBI" id="CHEBI:18420"/>
    </cofactor>
</comment>
<dbReference type="InterPro" id="IPR011009">
    <property type="entry name" value="Kinase-like_dom_sf"/>
</dbReference>
<dbReference type="InterPro" id="IPR000719">
    <property type="entry name" value="Prot_kinase_dom"/>
</dbReference>
<comment type="caution">
    <text evidence="11">The sequence shown here is derived from an EMBL/GenBank/DDBJ whole genome shotgun (WGS) entry which is preliminary data.</text>
</comment>
<dbReference type="CDD" id="cd00051">
    <property type="entry name" value="EFh"/>
    <property type="match status" value="1"/>
</dbReference>
<dbReference type="PANTHER" id="PTHR24349">
    <property type="entry name" value="SERINE/THREONINE-PROTEIN KINASE"/>
    <property type="match status" value="1"/>
</dbReference>
<dbReference type="SUPFAM" id="SSF56112">
    <property type="entry name" value="Protein kinase-like (PK-like)"/>
    <property type="match status" value="1"/>
</dbReference>
<dbReference type="GO" id="GO:0005524">
    <property type="term" value="F:ATP binding"/>
    <property type="evidence" value="ECO:0007669"/>
    <property type="project" value="UniProtKB-KW"/>
</dbReference>
<dbReference type="InterPro" id="IPR011992">
    <property type="entry name" value="EF-hand-dom_pair"/>
</dbReference>
<dbReference type="SMART" id="SM00054">
    <property type="entry name" value="EFh"/>
    <property type="match status" value="2"/>
</dbReference>
<feature type="domain" description="EF-hand" evidence="10">
    <location>
        <begin position="555"/>
        <end position="590"/>
    </location>
</feature>
<feature type="compositionally biased region" description="Low complexity" evidence="8">
    <location>
        <begin position="62"/>
        <end position="104"/>
    </location>
</feature>
<dbReference type="OrthoDB" id="40902at2759"/>
<feature type="compositionally biased region" description="Basic residues" evidence="8">
    <location>
        <begin position="825"/>
        <end position="841"/>
    </location>
</feature>
<feature type="region of interest" description="Disordered" evidence="8">
    <location>
        <begin position="822"/>
        <end position="851"/>
    </location>
</feature>
<dbReference type="Proteomes" id="UP001153069">
    <property type="component" value="Unassembled WGS sequence"/>
</dbReference>
<keyword evidence="5 11" id="KW-0418">Kinase</keyword>
<keyword evidence="12" id="KW-1185">Reference proteome</keyword>
<dbReference type="FunFam" id="1.10.510.10:FF:000571">
    <property type="entry name" value="Maternal embryonic leucine zipper kinase"/>
    <property type="match status" value="1"/>
</dbReference>
<dbReference type="Gene3D" id="1.10.510.10">
    <property type="entry name" value="Transferase(Phosphotransferase) domain 1"/>
    <property type="match status" value="1"/>
</dbReference>
<sequence length="851" mass="94590">MGNCQTTKAVDHEASGGAVAKPKVQGGSSSPDTQSTGSQKDHGTATPTTTPTNEHHPHHATAEPTETVTTTADDSSLAAPPSPPGWAANRGYSSGASSSPLSSSCHGEEEDQEDQTSSSRPAMDPLHLISMRNLMHSNGGLTQTVVRLETPFGQPIESIYEGVHDGPYLGDGVAGVVRLVTHRATRVQYACKILDIGLVQTDAVLRQLRDEISIMCQLDHPNIVRIEEVYESPNTIYLVQEVCLGGDLFDRLEDQPDVHYTEAQCAKLIKQMVSAVRYLHSKGVIHRDLKLENFLFSSSEPDSELKMIDFGLSKHFDLDENQERRPLTESVGTPYTCAPEVIKGSYDEKADIWSVGVITYLLLSGETPFGGCYENECLAAVRQSILSGSFSFEPADIWCHVSPIAKAFVSRLLNVDPELRPTAKEVQRDEWLQIYGKKGSCEGNKLSPGIVDALVSFKEYSEMRRLLHEVLSFTLLPAQIVELREEFEKIDKDGDGEITLGAMKQVLTNSAGAGALGGLTEAEVEDIFDALRVNKNDSTIRWHEFIAAGLSQCKYDDRNLQLAFDRLDTDRKGYICFNDLTDLLGHAPETLENLKCMWAESMEQCSCEQGRISYDDFLILMKGQTRRKEQRRPSRVWSPVASSLVMDFKGLDDSDKADLQLPTMNQRPSGGHHRIPSTILEEEAPSPKKRQSAYNRKRSKSFDELSLDSEQRRRVSFPPRVRPSLSAEGDLIELIAADSKAPLLATREEYKRHRDFRLAVCQATKEFDIKSQARHAEIEAEKNQESTNSSMMLQGAGLIMKRGSLPPPELESEHQRMLFDAAVRRGGRKPHTRKPGHRRKRTQSDVTGMLL</sequence>
<keyword evidence="6" id="KW-0067">ATP-binding</keyword>
<dbReference type="AlphaFoldDB" id="A0A9N8HN53"/>
<dbReference type="SUPFAM" id="SSF47473">
    <property type="entry name" value="EF-hand"/>
    <property type="match status" value="1"/>
</dbReference>
<dbReference type="FunFam" id="1.10.238.10:FF:000788">
    <property type="entry name" value="Predicted protein"/>
    <property type="match status" value="1"/>
</dbReference>
<protein>
    <submittedName>
        <fullName evidence="11">MAP kinase-activated protein kinase 2</fullName>
    </submittedName>
</protein>
<dbReference type="CDD" id="cd05117">
    <property type="entry name" value="STKc_CAMK"/>
    <property type="match status" value="1"/>
</dbReference>
<organism evidence="11 12">
    <name type="scientific">Seminavis robusta</name>
    <dbReference type="NCBI Taxonomy" id="568900"/>
    <lineage>
        <taxon>Eukaryota</taxon>
        <taxon>Sar</taxon>
        <taxon>Stramenopiles</taxon>
        <taxon>Ochrophyta</taxon>
        <taxon>Bacillariophyta</taxon>
        <taxon>Bacillariophyceae</taxon>
        <taxon>Bacillariophycidae</taxon>
        <taxon>Naviculales</taxon>
        <taxon>Naviculaceae</taxon>
        <taxon>Seminavis</taxon>
    </lineage>
</organism>
<keyword evidence="2" id="KW-0723">Serine/threonine-protein kinase</keyword>
<dbReference type="PROSITE" id="PS00108">
    <property type="entry name" value="PROTEIN_KINASE_ST"/>
    <property type="match status" value="1"/>
</dbReference>
<evidence type="ECO:0000256" key="1">
    <source>
        <dbReference type="ARBA" id="ARBA00001946"/>
    </source>
</evidence>
<evidence type="ECO:0000256" key="5">
    <source>
        <dbReference type="ARBA" id="ARBA00022777"/>
    </source>
</evidence>
<feature type="region of interest" description="Disordered" evidence="8">
    <location>
        <begin position="1"/>
        <end position="122"/>
    </location>
</feature>
<dbReference type="Gene3D" id="1.10.238.10">
    <property type="entry name" value="EF-hand"/>
    <property type="match status" value="2"/>
</dbReference>
<comment type="similarity">
    <text evidence="7">Belongs to the protein kinase superfamily. Ser/Thr protein kinase family. CDPK subfamily.</text>
</comment>
<dbReference type="GO" id="GO:0005509">
    <property type="term" value="F:calcium ion binding"/>
    <property type="evidence" value="ECO:0007669"/>
    <property type="project" value="InterPro"/>
</dbReference>
<feature type="region of interest" description="Disordered" evidence="8">
    <location>
        <begin position="656"/>
        <end position="721"/>
    </location>
</feature>
<accession>A0A9N8HN53</accession>
<dbReference type="Pfam" id="PF00069">
    <property type="entry name" value="Pkinase"/>
    <property type="match status" value="1"/>
</dbReference>
<keyword evidence="3" id="KW-0808">Transferase</keyword>
<evidence type="ECO:0000259" key="9">
    <source>
        <dbReference type="PROSITE" id="PS50011"/>
    </source>
</evidence>
<reference evidence="11" key="1">
    <citation type="submission" date="2020-06" db="EMBL/GenBank/DDBJ databases">
        <authorList>
            <consortium name="Plant Systems Biology data submission"/>
        </authorList>
    </citation>
    <scope>NUCLEOTIDE SEQUENCE</scope>
    <source>
        <strain evidence="11">D6</strain>
    </source>
</reference>
<dbReference type="GO" id="GO:0004674">
    <property type="term" value="F:protein serine/threonine kinase activity"/>
    <property type="evidence" value="ECO:0007669"/>
    <property type="project" value="UniProtKB-KW"/>
</dbReference>
<proteinExistence type="inferred from homology"/>
<evidence type="ECO:0000256" key="7">
    <source>
        <dbReference type="ARBA" id="ARBA00024334"/>
    </source>
</evidence>
<dbReference type="InterPro" id="IPR002048">
    <property type="entry name" value="EF_hand_dom"/>
</dbReference>
<feature type="compositionally biased region" description="Basic residues" evidence="8">
    <location>
        <begin position="687"/>
        <end position="699"/>
    </location>
</feature>
<evidence type="ECO:0000256" key="3">
    <source>
        <dbReference type="ARBA" id="ARBA00022679"/>
    </source>
</evidence>
<dbReference type="PROSITE" id="PS50222">
    <property type="entry name" value="EF_HAND_2"/>
    <property type="match status" value="2"/>
</dbReference>
<keyword evidence="4" id="KW-0547">Nucleotide-binding</keyword>
<dbReference type="Gene3D" id="3.30.200.20">
    <property type="entry name" value="Phosphorylase Kinase, domain 1"/>
    <property type="match status" value="1"/>
</dbReference>
<feature type="domain" description="Protein kinase" evidence="9">
    <location>
        <begin position="163"/>
        <end position="432"/>
    </location>
</feature>
<evidence type="ECO:0000256" key="8">
    <source>
        <dbReference type="SAM" id="MobiDB-lite"/>
    </source>
</evidence>